<feature type="modified residue" description="4-aspartylphosphate" evidence="15">
    <location>
        <position position="678"/>
    </location>
</feature>
<dbReference type="InterPro" id="IPR003661">
    <property type="entry name" value="HisK_dim/P_dom"/>
</dbReference>
<dbReference type="Pfam" id="PF08447">
    <property type="entry name" value="PAS_3"/>
    <property type="match status" value="2"/>
</dbReference>
<reference evidence="22 23" key="1">
    <citation type="submission" date="2020-09" db="EMBL/GenBank/DDBJ databases">
        <title>Methylomonas albis sp. nov. and Methylomonas fluvii sp. nov.: Two cold-adapted methanotrophs from the River Elbe and an amended description of Methylovulum psychrotolerans strain Eb1.</title>
        <authorList>
            <person name="Bussmann I.K."/>
            <person name="Klings K.-W."/>
            <person name="Warnstedt J."/>
            <person name="Hoppert M."/>
            <person name="Saborowski A."/>
            <person name="Horn F."/>
            <person name="Liebner S."/>
        </authorList>
    </citation>
    <scope>NUCLEOTIDE SEQUENCE [LARGE SCALE GENOMIC DNA]</scope>
    <source>
        <strain evidence="22 23">EbA</strain>
    </source>
</reference>
<dbReference type="CDD" id="cd17546">
    <property type="entry name" value="REC_hyHK_CKI1_RcsC-like"/>
    <property type="match status" value="2"/>
</dbReference>
<evidence type="ECO:0000259" key="21">
    <source>
        <dbReference type="PROSITE" id="PS50894"/>
    </source>
</evidence>
<feature type="domain" description="PAS" evidence="19">
    <location>
        <begin position="885"/>
        <end position="957"/>
    </location>
</feature>
<accession>A0ABR9CX59</accession>
<feature type="domain" description="HPt" evidence="21">
    <location>
        <begin position="1852"/>
        <end position="1955"/>
    </location>
</feature>
<keyword evidence="23" id="KW-1185">Reference proteome</keyword>
<feature type="domain" description="Histidine kinase" evidence="17">
    <location>
        <begin position="350"/>
        <end position="571"/>
    </location>
</feature>
<comment type="subcellular location">
    <subcellularLocation>
        <location evidence="2">Cell inner membrane</location>
        <topology evidence="2">Multi-pass membrane protein</topology>
    </subcellularLocation>
</comment>
<evidence type="ECO:0000259" key="20">
    <source>
        <dbReference type="PROSITE" id="PS50113"/>
    </source>
</evidence>
<dbReference type="Pfam" id="PF13426">
    <property type="entry name" value="PAS_9"/>
    <property type="match status" value="2"/>
</dbReference>
<dbReference type="RefSeq" id="WP_192373848.1">
    <property type="nucleotide sequence ID" value="NZ_CAJHIV010000001.1"/>
</dbReference>
<dbReference type="InterPro" id="IPR036890">
    <property type="entry name" value="HATPase_C_sf"/>
</dbReference>
<feature type="modified residue" description="Phosphohistidine" evidence="14">
    <location>
        <position position="1891"/>
    </location>
</feature>
<sequence length="2031" mass="225988">MNNSNSSNWLQSAGEMGKLVAAKNWSKTPLGPIESWPQSLRTTVSLCLSSNFPISIVWGPERIQIYNDGYWPITGAKHPHSMGQDFKECWLTAWPVIGAAFESAAAGRTAFLTNQRMFLDRNGYLEETFFTFSFSPIHDESGAVVGLFHPVTELTQQSLIERRLQVLRDIAYQTESLRSVADTLQQLLQTLARHSLDVPFVLCYRLDDKTGEAQLIGKVGVNQDTQSAMYSTITSPAAWPLAEAVQSGRNVEVEHLTSRFGPFICDPYPEPVHSAVVLPLTTFGAERHQYLLVAGVSARRALDEPYRNFYAMLGSAVSSLLVKAQADQDERQRSEALAELDRAKIAFFSNVSHEFRTPITLMLGPLEDLLAGSAHADANLPATAVDQLKLVQRNGLRLLKLVNTLLDFASIEANRMEAVYQATELGKVTADLASLFRSTIEKAGLRFIVSTPPLPEPVYVDRRMWEKIVINLLGNALKFTFAGEIEISVRGGEKYVELTVRDTGVGIAEDQQARIFERFHRVQNARSRTHEGTGIGLALVQELARLQGGDVRVESQLDVGSIFTVTVPMGTGHLQLENIRDTQQSDPAEARLFINEVASWLPDADSESSVGGGLTETSTSAADRSPLARIVLADDNADMLEYLSQLLQKQGYQVSAFRDGEAALAAIQEQRPDLVLTDIMMPCLDGFGLVSALRESPATSSLPIVLLSARAGEEARADGLKCGADDYLVKPFSASELLTTVQSRLEIARLRGITETSALEREFQIFAESMPQMVWATRPDGWNIYSNQTWVEYTGLSLEESCGQGWIIPFHPDDQQRAREAWQRATQQLDAYSLECRLRRTDGVYRWWLIRGVPLLNENGEIYKWIGTCTDIQDLKENEANLKASEARWQFALEGSDQGVWDWDIPNDSVFFSKRWKTMLGYAEEEISDRFEEWSSRLDPDDLNAAMTAVEQYLRGETAFYQQEYRMRNRQNQMLWIQARGMVISRDTKGRPLRMIGTHVDVTAQHQMLAELQLWSNAFQNCAHGIVIVDPATNLILCVNPAFAKLEGYDTPDELVGLPIFGLYKADRHEQIKALIKIADAEGQVTFESKHISKWGTEFDVQIDVVSVKQDDSIVYRIGTVQNISLRKQSERDLDLRGRALEAAANGIMITNAEDVIQWVNPSFTQMTGYSLTEAKGLTPRQLFKSAELSDDFYDAQWRTISQGDVWSGEIKNRRKDGSFFFEQKIITPVPDQNGVIRHFISIKQDISERKENESELALYRAQLEKLVENRTQELFAARQEAERLSQVKGTFIANMSHEIRTPMNAVLGFCYLLEKRALDDDTQQLVRKIHSAGETLLTIINDILDFSKIEAGHLELEHSQFNLLDMLERVADLSLPLLKGKNLELIINPPKHDLTRLIGDAARLQQVLINLLSNAIKFTQQGEVELRITVEAADAQQVRLRFSVRDTGIGISDSAQNDIFSAFTQADTSITRRFGGTGLGLAISRQLVNLMGGTLQIKSQIGSGSEFWFTLPMTHNNQVEKTHSPALSALHVLVSDDSDPARAALVNTAKCLGWTADSTASGEMALFQIESQWETHPHYDVILLDWKMPGLDGFAAARAIRQTLQAKGCDAQNMPVLIMVTAYTYDELLSHPDMVFIDTVLSKPITASVLYNAVSMQLSRREPNNGLASTPPKLPYLPRISGVRVLVVDDSEINREVAKQILEADGAAVFLASDGQEALDWLSAKDHVVDIILMDIQMPRLDGYAATKLIRQQRQWQSLPIIALTAGAFNELEDAAREAGMDDYVSKPFNVDHLLNVIHHFTDLGARDKDSSVATSLETPSAPATQSSISTYASVALPGIDLAYLLNQWRDKDLYQKYLSKFVENYAGVGETINEYINNGDLAPAAILTHKLVGVAGTLALKQVALKARELNELLKSEDAASGKASQELQAAIDEACSSIAVLIQSNNEMLESATTNKAPKDSIALTRLICELLEALEQHDPQLAEKQLQDLAIKLPASEIESIRSRLDDFDFNAAIALSKELLIRISPP</sequence>
<evidence type="ECO:0000256" key="1">
    <source>
        <dbReference type="ARBA" id="ARBA00000085"/>
    </source>
</evidence>
<dbReference type="Gene3D" id="3.40.50.2300">
    <property type="match status" value="3"/>
</dbReference>
<keyword evidence="4" id="KW-1003">Cell membrane</keyword>
<dbReference type="InterPro" id="IPR035965">
    <property type="entry name" value="PAS-like_dom_sf"/>
</dbReference>
<evidence type="ECO:0000256" key="5">
    <source>
        <dbReference type="ARBA" id="ARBA00022519"/>
    </source>
</evidence>
<dbReference type="PROSITE" id="PS50112">
    <property type="entry name" value="PAS"/>
    <property type="match status" value="3"/>
</dbReference>
<dbReference type="SUPFAM" id="SSF47226">
    <property type="entry name" value="Histidine-containing phosphotransfer domain, HPT domain"/>
    <property type="match status" value="1"/>
</dbReference>
<keyword evidence="11" id="KW-1133">Transmembrane helix</keyword>
<dbReference type="InterPro" id="IPR013655">
    <property type="entry name" value="PAS_fold_3"/>
</dbReference>
<dbReference type="PROSITE" id="PS50894">
    <property type="entry name" value="HPT"/>
    <property type="match status" value="1"/>
</dbReference>
<feature type="domain" description="Histidine kinase" evidence="17">
    <location>
        <begin position="1295"/>
        <end position="1516"/>
    </location>
</feature>
<evidence type="ECO:0000256" key="14">
    <source>
        <dbReference type="PROSITE-ProRule" id="PRU00110"/>
    </source>
</evidence>
<evidence type="ECO:0000313" key="22">
    <source>
        <dbReference type="EMBL" id="MBD9355482.1"/>
    </source>
</evidence>
<dbReference type="SMART" id="SM00388">
    <property type="entry name" value="HisKA"/>
    <property type="match status" value="2"/>
</dbReference>
<dbReference type="SUPFAM" id="SSF47384">
    <property type="entry name" value="Homodimeric domain of signal transducing histidine kinase"/>
    <property type="match status" value="2"/>
</dbReference>
<evidence type="ECO:0000256" key="11">
    <source>
        <dbReference type="ARBA" id="ARBA00022989"/>
    </source>
</evidence>
<dbReference type="Pfam" id="PF02518">
    <property type="entry name" value="HATPase_c"/>
    <property type="match status" value="2"/>
</dbReference>
<dbReference type="Gene3D" id="3.30.450.20">
    <property type="entry name" value="PAS domain"/>
    <property type="match status" value="5"/>
</dbReference>
<dbReference type="InterPro" id="IPR036097">
    <property type="entry name" value="HisK_dim/P_sf"/>
</dbReference>
<dbReference type="EC" id="2.7.13.3" evidence="3"/>
<protein>
    <recommendedName>
        <fullName evidence="3">histidine kinase</fullName>
        <ecNumber evidence="3">2.7.13.3</ecNumber>
    </recommendedName>
</protein>
<dbReference type="InterPro" id="IPR036641">
    <property type="entry name" value="HPT_dom_sf"/>
</dbReference>
<dbReference type="SMART" id="SM00387">
    <property type="entry name" value="HATPase_c"/>
    <property type="match status" value="2"/>
</dbReference>
<keyword evidence="9" id="KW-0418">Kinase</keyword>
<name>A0ABR9CX59_9GAMM</name>
<dbReference type="PROSITE" id="PS50110">
    <property type="entry name" value="RESPONSE_REGULATORY"/>
    <property type="match status" value="3"/>
</dbReference>
<dbReference type="SUPFAM" id="SSF55874">
    <property type="entry name" value="ATPase domain of HSP90 chaperone/DNA topoisomerase II/histidine kinase"/>
    <property type="match status" value="2"/>
</dbReference>
<feature type="modified residue" description="4-aspartylphosphate" evidence="15">
    <location>
        <position position="1586"/>
    </location>
</feature>
<feature type="domain" description="PAS" evidence="19">
    <location>
        <begin position="1139"/>
        <end position="1177"/>
    </location>
</feature>
<organism evidence="22 23">
    <name type="scientific">Methylomonas albis</name>
    <dbReference type="NCBI Taxonomy" id="1854563"/>
    <lineage>
        <taxon>Bacteria</taxon>
        <taxon>Pseudomonadati</taxon>
        <taxon>Pseudomonadota</taxon>
        <taxon>Gammaproteobacteria</taxon>
        <taxon>Methylococcales</taxon>
        <taxon>Methylococcaceae</taxon>
        <taxon>Methylomonas</taxon>
    </lineage>
</organism>
<keyword evidence="6 15" id="KW-0597">Phosphoprotein</keyword>
<feature type="domain" description="PAS" evidence="19">
    <location>
        <begin position="759"/>
        <end position="829"/>
    </location>
</feature>
<evidence type="ECO:0000256" key="2">
    <source>
        <dbReference type="ARBA" id="ARBA00004429"/>
    </source>
</evidence>
<evidence type="ECO:0000313" key="23">
    <source>
        <dbReference type="Proteomes" id="UP000652176"/>
    </source>
</evidence>
<dbReference type="InterPro" id="IPR000700">
    <property type="entry name" value="PAS-assoc_C"/>
</dbReference>
<keyword evidence="16" id="KW-0175">Coiled coil</keyword>
<comment type="caution">
    <text evidence="22">The sequence shown here is derived from an EMBL/GenBank/DDBJ whole genome shotgun (WGS) entry which is preliminary data.</text>
</comment>
<keyword evidence="10" id="KW-0067">ATP-binding</keyword>
<dbReference type="SUPFAM" id="SSF52172">
    <property type="entry name" value="CheY-like"/>
    <property type="match status" value="3"/>
</dbReference>
<dbReference type="Gene3D" id="1.20.120.160">
    <property type="entry name" value="HPT domain"/>
    <property type="match status" value="1"/>
</dbReference>
<dbReference type="InterPro" id="IPR000014">
    <property type="entry name" value="PAS"/>
</dbReference>
<evidence type="ECO:0000259" key="17">
    <source>
        <dbReference type="PROSITE" id="PS50109"/>
    </source>
</evidence>
<feature type="domain" description="Response regulatory" evidence="18">
    <location>
        <begin position="1532"/>
        <end position="1659"/>
    </location>
</feature>
<dbReference type="CDD" id="cd00130">
    <property type="entry name" value="PAS"/>
    <property type="match status" value="4"/>
</dbReference>
<gene>
    <name evidence="22" type="ORF">IE877_06250</name>
</gene>
<evidence type="ECO:0000256" key="3">
    <source>
        <dbReference type="ARBA" id="ARBA00012438"/>
    </source>
</evidence>
<evidence type="ECO:0000256" key="16">
    <source>
        <dbReference type="SAM" id="Coils"/>
    </source>
</evidence>
<dbReference type="SMART" id="SM00448">
    <property type="entry name" value="REC"/>
    <property type="match status" value="3"/>
</dbReference>
<dbReference type="SUPFAM" id="SSF55781">
    <property type="entry name" value="GAF domain-like"/>
    <property type="match status" value="1"/>
</dbReference>
<keyword evidence="12" id="KW-0902">Two-component regulatory system</keyword>
<dbReference type="PROSITE" id="PS50113">
    <property type="entry name" value="PAC"/>
    <property type="match status" value="3"/>
</dbReference>
<evidence type="ECO:0000259" key="18">
    <source>
        <dbReference type="PROSITE" id="PS50110"/>
    </source>
</evidence>
<feature type="domain" description="PAC" evidence="20">
    <location>
        <begin position="832"/>
        <end position="884"/>
    </location>
</feature>
<dbReference type="PROSITE" id="PS50109">
    <property type="entry name" value="HIS_KIN"/>
    <property type="match status" value="2"/>
</dbReference>
<evidence type="ECO:0000256" key="10">
    <source>
        <dbReference type="ARBA" id="ARBA00022840"/>
    </source>
</evidence>
<keyword evidence="8" id="KW-0812">Transmembrane</keyword>
<dbReference type="Pfam" id="PF00512">
    <property type="entry name" value="HisKA"/>
    <property type="match status" value="2"/>
</dbReference>
<dbReference type="InterPro" id="IPR011006">
    <property type="entry name" value="CheY-like_superfamily"/>
</dbReference>
<proteinExistence type="predicted"/>
<dbReference type="InterPro" id="IPR003594">
    <property type="entry name" value="HATPase_dom"/>
</dbReference>
<dbReference type="Gene3D" id="1.10.287.130">
    <property type="match status" value="2"/>
</dbReference>
<dbReference type="InterPro" id="IPR004358">
    <property type="entry name" value="Sig_transdc_His_kin-like_C"/>
</dbReference>
<comment type="catalytic activity">
    <reaction evidence="1">
        <text>ATP + protein L-histidine = ADP + protein N-phospho-L-histidine.</text>
        <dbReference type="EC" id="2.7.13.3"/>
    </reaction>
</comment>
<evidence type="ECO:0000256" key="6">
    <source>
        <dbReference type="ARBA" id="ARBA00022553"/>
    </source>
</evidence>
<dbReference type="EMBL" id="JACXSS010000001">
    <property type="protein sequence ID" value="MBD9355482.1"/>
    <property type="molecule type" value="Genomic_DNA"/>
</dbReference>
<dbReference type="CDD" id="cd00082">
    <property type="entry name" value="HisKA"/>
    <property type="match status" value="2"/>
</dbReference>
<dbReference type="Pfam" id="PF00072">
    <property type="entry name" value="Response_reg"/>
    <property type="match status" value="3"/>
</dbReference>
<dbReference type="InterPro" id="IPR001789">
    <property type="entry name" value="Sig_transdc_resp-reg_receiver"/>
</dbReference>
<feature type="domain" description="PAC" evidence="20">
    <location>
        <begin position="1207"/>
        <end position="1259"/>
    </location>
</feature>
<dbReference type="NCBIfam" id="TIGR00229">
    <property type="entry name" value="sensory_box"/>
    <property type="match status" value="4"/>
</dbReference>
<keyword evidence="5" id="KW-0997">Cell inner membrane</keyword>
<dbReference type="SUPFAM" id="SSF55785">
    <property type="entry name" value="PYP-like sensor domain (PAS domain)"/>
    <property type="match status" value="5"/>
</dbReference>
<feature type="domain" description="Response regulatory" evidence="18">
    <location>
        <begin position="1685"/>
        <end position="1803"/>
    </location>
</feature>
<dbReference type="PANTHER" id="PTHR43047">
    <property type="entry name" value="TWO-COMPONENT HISTIDINE PROTEIN KINASE"/>
    <property type="match status" value="1"/>
</dbReference>
<feature type="modified residue" description="4-aspartylphosphate" evidence="15">
    <location>
        <position position="1736"/>
    </location>
</feature>
<keyword evidence="13" id="KW-0472">Membrane</keyword>
<dbReference type="Gene3D" id="3.30.565.10">
    <property type="entry name" value="Histidine kinase-like ATPase, C-terminal domain"/>
    <property type="match status" value="2"/>
</dbReference>
<keyword evidence="10" id="KW-0547">Nucleotide-binding</keyword>
<dbReference type="InterPro" id="IPR008207">
    <property type="entry name" value="Sig_transdc_His_kin_Hpt_dom"/>
</dbReference>
<evidence type="ECO:0000256" key="7">
    <source>
        <dbReference type="ARBA" id="ARBA00022679"/>
    </source>
</evidence>
<dbReference type="PRINTS" id="PR00344">
    <property type="entry name" value="BCTRLSENSOR"/>
</dbReference>
<keyword evidence="7" id="KW-0808">Transferase</keyword>
<evidence type="ECO:0000256" key="4">
    <source>
        <dbReference type="ARBA" id="ARBA00022475"/>
    </source>
</evidence>
<dbReference type="InterPro" id="IPR001610">
    <property type="entry name" value="PAC"/>
</dbReference>
<evidence type="ECO:0000256" key="8">
    <source>
        <dbReference type="ARBA" id="ARBA00022692"/>
    </source>
</evidence>
<dbReference type="Proteomes" id="UP000652176">
    <property type="component" value="Unassembled WGS sequence"/>
</dbReference>
<evidence type="ECO:0000259" key="19">
    <source>
        <dbReference type="PROSITE" id="PS50112"/>
    </source>
</evidence>
<feature type="domain" description="Response regulatory" evidence="18">
    <location>
        <begin position="629"/>
        <end position="745"/>
    </location>
</feature>
<dbReference type="InterPro" id="IPR005467">
    <property type="entry name" value="His_kinase_dom"/>
</dbReference>
<dbReference type="CDD" id="cd16922">
    <property type="entry name" value="HATPase_EvgS-ArcB-TorS-like"/>
    <property type="match status" value="2"/>
</dbReference>
<dbReference type="SMART" id="SM00086">
    <property type="entry name" value="PAC"/>
    <property type="match status" value="4"/>
</dbReference>
<dbReference type="PANTHER" id="PTHR43047:SF64">
    <property type="entry name" value="HISTIDINE KINASE CONTAINING CHEY-HOMOLOGOUS RECEIVER DOMAIN AND PAS DOMAIN-RELATED"/>
    <property type="match status" value="1"/>
</dbReference>
<feature type="coiled-coil region" evidence="16">
    <location>
        <begin position="1250"/>
        <end position="1281"/>
    </location>
</feature>
<dbReference type="SMART" id="SM00091">
    <property type="entry name" value="PAS"/>
    <property type="match status" value="4"/>
</dbReference>
<evidence type="ECO:0000256" key="13">
    <source>
        <dbReference type="ARBA" id="ARBA00023136"/>
    </source>
</evidence>
<evidence type="ECO:0000256" key="12">
    <source>
        <dbReference type="ARBA" id="ARBA00023012"/>
    </source>
</evidence>
<feature type="domain" description="PAC" evidence="20">
    <location>
        <begin position="961"/>
        <end position="1014"/>
    </location>
</feature>
<evidence type="ECO:0000256" key="9">
    <source>
        <dbReference type="ARBA" id="ARBA00022777"/>
    </source>
</evidence>
<evidence type="ECO:0000256" key="15">
    <source>
        <dbReference type="PROSITE-ProRule" id="PRU00169"/>
    </source>
</evidence>